<sequence length="105" mass="11673">MSDGWTDRKGRTLINFLANCSAGTMFVKNVDVSDYGKSGDKLAGLLDTFVEEMGEQNVVQLITNNGSDYIAADKILNSKRPNMFWTSCVAHCIDLMLEDRKNSKC</sequence>
<dbReference type="Gramene" id="Psat01G0016000-T1">
    <property type="protein sequence ID" value="KAI5440572.1"/>
    <property type="gene ID" value="KIW84_010160"/>
</dbReference>
<dbReference type="InterPro" id="IPR012337">
    <property type="entry name" value="RNaseH-like_sf"/>
</dbReference>
<evidence type="ECO:0000313" key="2">
    <source>
        <dbReference type="EMBL" id="KAI5440572.1"/>
    </source>
</evidence>
<feature type="domain" description="DUF659" evidence="1">
    <location>
        <begin position="1"/>
        <end position="101"/>
    </location>
</feature>
<reference evidence="2 3" key="1">
    <citation type="journal article" date="2022" name="Nat. Genet.">
        <title>Improved pea reference genome and pan-genome highlight genomic features and evolutionary characteristics.</title>
        <authorList>
            <person name="Yang T."/>
            <person name="Liu R."/>
            <person name="Luo Y."/>
            <person name="Hu S."/>
            <person name="Wang D."/>
            <person name="Wang C."/>
            <person name="Pandey M.K."/>
            <person name="Ge S."/>
            <person name="Xu Q."/>
            <person name="Li N."/>
            <person name="Li G."/>
            <person name="Huang Y."/>
            <person name="Saxena R.K."/>
            <person name="Ji Y."/>
            <person name="Li M."/>
            <person name="Yan X."/>
            <person name="He Y."/>
            <person name="Liu Y."/>
            <person name="Wang X."/>
            <person name="Xiang C."/>
            <person name="Varshney R.K."/>
            <person name="Ding H."/>
            <person name="Gao S."/>
            <person name="Zong X."/>
        </authorList>
    </citation>
    <scope>NUCLEOTIDE SEQUENCE [LARGE SCALE GENOMIC DNA]</scope>
    <source>
        <strain evidence="2 3">cv. Zhongwan 6</strain>
    </source>
</reference>
<protein>
    <recommendedName>
        <fullName evidence="1">DUF659 domain-containing protein</fullName>
    </recommendedName>
</protein>
<dbReference type="AlphaFoldDB" id="A0A9D5B9E0"/>
<name>A0A9D5B9E0_PEA</name>
<organism evidence="2 3">
    <name type="scientific">Pisum sativum</name>
    <name type="common">Garden pea</name>
    <name type="synonym">Lathyrus oleraceus</name>
    <dbReference type="NCBI Taxonomy" id="3888"/>
    <lineage>
        <taxon>Eukaryota</taxon>
        <taxon>Viridiplantae</taxon>
        <taxon>Streptophyta</taxon>
        <taxon>Embryophyta</taxon>
        <taxon>Tracheophyta</taxon>
        <taxon>Spermatophyta</taxon>
        <taxon>Magnoliopsida</taxon>
        <taxon>eudicotyledons</taxon>
        <taxon>Gunneridae</taxon>
        <taxon>Pentapetalae</taxon>
        <taxon>rosids</taxon>
        <taxon>fabids</taxon>
        <taxon>Fabales</taxon>
        <taxon>Fabaceae</taxon>
        <taxon>Papilionoideae</taxon>
        <taxon>50 kb inversion clade</taxon>
        <taxon>NPAAA clade</taxon>
        <taxon>Hologalegina</taxon>
        <taxon>IRL clade</taxon>
        <taxon>Fabeae</taxon>
        <taxon>Lathyrus</taxon>
    </lineage>
</organism>
<dbReference type="Proteomes" id="UP001058974">
    <property type="component" value="Chromosome 1"/>
</dbReference>
<dbReference type="EMBL" id="JAMSHJ010000001">
    <property type="protein sequence ID" value="KAI5440572.1"/>
    <property type="molecule type" value="Genomic_DNA"/>
</dbReference>
<gene>
    <name evidence="2" type="ORF">KIW84_010160</name>
</gene>
<evidence type="ECO:0000259" key="1">
    <source>
        <dbReference type="Pfam" id="PF04937"/>
    </source>
</evidence>
<evidence type="ECO:0000313" key="3">
    <source>
        <dbReference type="Proteomes" id="UP001058974"/>
    </source>
</evidence>
<comment type="caution">
    <text evidence="2">The sequence shown here is derived from an EMBL/GenBank/DDBJ whole genome shotgun (WGS) entry which is preliminary data.</text>
</comment>
<dbReference type="PANTHER" id="PTHR32166">
    <property type="entry name" value="OSJNBA0013A04.12 PROTEIN"/>
    <property type="match status" value="1"/>
</dbReference>
<dbReference type="InterPro" id="IPR007021">
    <property type="entry name" value="DUF659"/>
</dbReference>
<dbReference type="SUPFAM" id="SSF53098">
    <property type="entry name" value="Ribonuclease H-like"/>
    <property type="match status" value="1"/>
</dbReference>
<accession>A0A9D5B9E0</accession>
<dbReference type="PANTHER" id="PTHR32166:SF74">
    <property type="entry name" value="OS05G0256350 PROTEIN"/>
    <property type="match status" value="1"/>
</dbReference>
<dbReference type="Pfam" id="PF04937">
    <property type="entry name" value="DUF659"/>
    <property type="match status" value="1"/>
</dbReference>
<keyword evidence="3" id="KW-1185">Reference proteome</keyword>
<proteinExistence type="predicted"/>